<gene>
    <name evidence="7" type="ORF">CLV48_111101</name>
</gene>
<dbReference type="NCBIfam" id="TIGR00367">
    <property type="entry name" value="calcium/sodium antiporter"/>
    <property type="match status" value="1"/>
</dbReference>
<evidence type="ECO:0000256" key="4">
    <source>
        <dbReference type="ARBA" id="ARBA00023136"/>
    </source>
</evidence>
<feature type="domain" description="Sodium/calcium exchanger membrane region" evidence="6">
    <location>
        <begin position="3"/>
        <end position="141"/>
    </location>
</feature>
<dbReference type="PANTHER" id="PTHR10846:SF8">
    <property type="entry name" value="INNER MEMBRANE PROTEIN YRBG"/>
    <property type="match status" value="1"/>
</dbReference>
<name>A0A2P8DXU0_9BACT</name>
<feature type="transmembrane region" description="Helical" evidence="5">
    <location>
        <begin position="289"/>
        <end position="307"/>
    </location>
</feature>
<dbReference type="EMBL" id="PYGF01000011">
    <property type="protein sequence ID" value="PSL02012.1"/>
    <property type="molecule type" value="Genomic_DNA"/>
</dbReference>
<feature type="transmembrane region" description="Helical" evidence="5">
    <location>
        <begin position="237"/>
        <end position="257"/>
    </location>
</feature>
<evidence type="ECO:0000256" key="1">
    <source>
        <dbReference type="ARBA" id="ARBA00004141"/>
    </source>
</evidence>
<evidence type="ECO:0000259" key="6">
    <source>
        <dbReference type="Pfam" id="PF01699"/>
    </source>
</evidence>
<dbReference type="InterPro" id="IPR004837">
    <property type="entry name" value="NaCa_Exmemb"/>
</dbReference>
<keyword evidence="4 5" id="KW-0472">Membrane</keyword>
<protein>
    <submittedName>
        <fullName evidence="7">Cation:H+ antiporter</fullName>
    </submittedName>
</protein>
<dbReference type="Proteomes" id="UP000240708">
    <property type="component" value="Unassembled WGS sequence"/>
</dbReference>
<dbReference type="AlphaFoldDB" id="A0A2P8DXU0"/>
<dbReference type="Pfam" id="PF01699">
    <property type="entry name" value="Na_Ca_ex"/>
    <property type="match status" value="2"/>
</dbReference>
<evidence type="ECO:0000256" key="5">
    <source>
        <dbReference type="SAM" id="Phobius"/>
    </source>
</evidence>
<dbReference type="GO" id="GO:0006874">
    <property type="term" value="P:intracellular calcium ion homeostasis"/>
    <property type="evidence" value="ECO:0007669"/>
    <property type="project" value="TreeGrafter"/>
</dbReference>
<dbReference type="Gene3D" id="6.10.280.80">
    <property type="entry name" value="NCX, peripheral helical region"/>
    <property type="match status" value="1"/>
</dbReference>
<dbReference type="InterPro" id="IPR004481">
    <property type="entry name" value="K/Na/Ca-exchanger"/>
</dbReference>
<dbReference type="GO" id="GO:0008273">
    <property type="term" value="F:calcium, potassium:sodium antiporter activity"/>
    <property type="evidence" value="ECO:0007669"/>
    <property type="project" value="TreeGrafter"/>
</dbReference>
<evidence type="ECO:0000256" key="2">
    <source>
        <dbReference type="ARBA" id="ARBA00022692"/>
    </source>
</evidence>
<evidence type="ECO:0000256" key="3">
    <source>
        <dbReference type="ARBA" id="ARBA00022989"/>
    </source>
</evidence>
<accession>A0A2P8DXU0</accession>
<keyword evidence="2 5" id="KW-0812">Transmembrane</keyword>
<feature type="transmembrane region" description="Helical" evidence="5">
    <location>
        <begin position="202"/>
        <end position="225"/>
    </location>
</feature>
<dbReference type="PANTHER" id="PTHR10846">
    <property type="entry name" value="SODIUM/POTASSIUM/CALCIUM EXCHANGER"/>
    <property type="match status" value="1"/>
</dbReference>
<feature type="transmembrane region" description="Helical" evidence="5">
    <location>
        <begin position="111"/>
        <end position="142"/>
    </location>
</feature>
<evidence type="ECO:0000313" key="7">
    <source>
        <dbReference type="EMBL" id="PSL02012.1"/>
    </source>
</evidence>
<dbReference type="Gene3D" id="1.20.1420.30">
    <property type="entry name" value="NCX, central ion-binding region"/>
    <property type="match status" value="2"/>
</dbReference>
<dbReference type="GO" id="GO:0005262">
    <property type="term" value="F:calcium channel activity"/>
    <property type="evidence" value="ECO:0007669"/>
    <property type="project" value="TreeGrafter"/>
</dbReference>
<dbReference type="InterPro" id="IPR044880">
    <property type="entry name" value="NCX_ion-bd_dom_sf"/>
</dbReference>
<dbReference type="RefSeq" id="WP_106568455.1">
    <property type="nucleotide sequence ID" value="NZ_JAUVYL010000071.1"/>
</dbReference>
<dbReference type="OrthoDB" id="9794225at2"/>
<sequence>MVYLMLLVGLAILLAGGKYLVDGATALASKLGISAGLIGLTVVAFGTSAPELLVSVNAALKGNSDIAMGNVIGSNISNISLVLGISAIIYPIHIIRSILKLDYLATLLSAILFYILALNGMISRIEGILLFVLLIALNWYFFSKLKKADSEISIVDEEVKQTPLWKSILLLLLGILGLYYGSDLLVDNAVKISQVFGVSERIIGVTVIAVGTSLPELVTSVIAGIKKETDIAIGNILGSNIMNILAIIGVTSIIKPIPVADAFLGQDFIWMLGLTLVLYPVLRTRLKISRREGLFLLVIYGAYLYFIL</sequence>
<keyword evidence="3 5" id="KW-1133">Transmembrane helix</keyword>
<reference evidence="7 8" key="1">
    <citation type="submission" date="2018-03" db="EMBL/GenBank/DDBJ databases">
        <title>Genomic Encyclopedia of Archaeal and Bacterial Type Strains, Phase II (KMG-II): from individual species to whole genera.</title>
        <authorList>
            <person name="Goeker M."/>
        </authorList>
    </citation>
    <scope>NUCLEOTIDE SEQUENCE [LARGE SCALE GENOMIC DNA]</scope>
    <source>
        <strain evidence="7 8">DSM 28057</strain>
    </source>
</reference>
<dbReference type="GO" id="GO:0005886">
    <property type="term" value="C:plasma membrane"/>
    <property type="evidence" value="ECO:0007669"/>
    <property type="project" value="TreeGrafter"/>
</dbReference>
<evidence type="ECO:0000313" key="8">
    <source>
        <dbReference type="Proteomes" id="UP000240708"/>
    </source>
</evidence>
<feature type="transmembrane region" description="Helical" evidence="5">
    <location>
        <begin position="263"/>
        <end position="282"/>
    </location>
</feature>
<organism evidence="7 8">
    <name type="scientific">Cecembia rubra</name>
    <dbReference type="NCBI Taxonomy" id="1485585"/>
    <lineage>
        <taxon>Bacteria</taxon>
        <taxon>Pseudomonadati</taxon>
        <taxon>Bacteroidota</taxon>
        <taxon>Cytophagia</taxon>
        <taxon>Cytophagales</taxon>
        <taxon>Cyclobacteriaceae</taxon>
        <taxon>Cecembia</taxon>
    </lineage>
</organism>
<proteinExistence type="predicted"/>
<feature type="transmembrane region" description="Helical" evidence="5">
    <location>
        <begin position="33"/>
        <end position="60"/>
    </location>
</feature>
<feature type="transmembrane region" description="Helical" evidence="5">
    <location>
        <begin position="163"/>
        <end position="182"/>
    </location>
</feature>
<feature type="domain" description="Sodium/calcium exchanger membrane region" evidence="6">
    <location>
        <begin position="167"/>
        <end position="307"/>
    </location>
</feature>
<comment type="caution">
    <text evidence="7">The sequence shown here is derived from an EMBL/GenBank/DDBJ whole genome shotgun (WGS) entry which is preliminary data.</text>
</comment>
<comment type="subcellular location">
    <subcellularLocation>
        <location evidence="1">Membrane</location>
        <topology evidence="1">Multi-pass membrane protein</topology>
    </subcellularLocation>
</comment>
<keyword evidence="8" id="KW-1185">Reference proteome</keyword>